<dbReference type="Proteomes" id="UP000217763">
    <property type="component" value="Chromosome"/>
</dbReference>
<dbReference type="GO" id="GO:0016042">
    <property type="term" value="P:lipid catabolic process"/>
    <property type="evidence" value="ECO:0007669"/>
    <property type="project" value="UniProtKB-UniRule"/>
</dbReference>
<dbReference type="InterPro" id="IPR002641">
    <property type="entry name" value="PNPLA_dom"/>
</dbReference>
<evidence type="ECO:0000256" key="1">
    <source>
        <dbReference type="PROSITE-ProRule" id="PRU01161"/>
    </source>
</evidence>
<proteinExistence type="predicted"/>
<dbReference type="RefSeq" id="WP_094038072.1">
    <property type="nucleotide sequence ID" value="NZ_CP012621.1"/>
</dbReference>
<dbReference type="InterPro" id="IPR050301">
    <property type="entry name" value="NTE"/>
</dbReference>
<dbReference type="Gene3D" id="3.40.1090.10">
    <property type="entry name" value="Cytosolic phospholipase A2 catalytic domain"/>
    <property type="match status" value="2"/>
</dbReference>
<dbReference type="PANTHER" id="PTHR14226:SF25">
    <property type="entry name" value="PHOSPHOESTERASE"/>
    <property type="match status" value="1"/>
</dbReference>
<protein>
    <submittedName>
        <fullName evidence="2">Esterase</fullName>
    </submittedName>
</protein>
<feature type="short sequence motif" description="GXGXXG" evidence="1">
    <location>
        <begin position="32"/>
        <end position="37"/>
    </location>
</feature>
<feature type="active site" description="Proton acceptor" evidence="1">
    <location>
        <position position="183"/>
    </location>
</feature>
<keyword evidence="3" id="KW-1185">Reference proteome</keyword>
<feature type="short sequence motif" description="DGA/G" evidence="1">
    <location>
        <begin position="183"/>
        <end position="185"/>
    </location>
</feature>
<dbReference type="KEGG" id="zdf:AN401_10165"/>
<feature type="active site" description="Nucleophile" evidence="1">
    <location>
        <position position="62"/>
    </location>
</feature>
<keyword evidence="1" id="KW-0442">Lipid degradation</keyword>
<accession>A0A231N315</accession>
<keyword evidence="1" id="KW-0443">Lipid metabolism</keyword>
<feature type="short sequence motif" description="GXSXG" evidence="1">
    <location>
        <begin position="60"/>
        <end position="64"/>
    </location>
</feature>
<gene>
    <name evidence="2" type="ORF">AN401_10165</name>
</gene>
<dbReference type="AlphaFoldDB" id="A0A231N315"/>
<dbReference type="InterPro" id="IPR045943">
    <property type="entry name" value="DUF6363"/>
</dbReference>
<dbReference type="SUPFAM" id="SSF52151">
    <property type="entry name" value="FabD/lysophospholipase-like"/>
    <property type="match status" value="1"/>
</dbReference>
<dbReference type="Pfam" id="PF01734">
    <property type="entry name" value="Patatin"/>
    <property type="match status" value="1"/>
</dbReference>
<dbReference type="InterPro" id="IPR016035">
    <property type="entry name" value="Acyl_Trfase/lysoPLipase"/>
</dbReference>
<dbReference type="InterPro" id="IPR037483">
    <property type="entry name" value="YjjU-like"/>
</dbReference>
<dbReference type="Pfam" id="PF19890">
    <property type="entry name" value="DUF6363"/>
    <property type="match status" value="1"/>
</dbReference>
<sequence length="311" mass="34949">MTNHVPVSLDQIAPLYVRTDGLRGRLALVCEGGGQRGIFTAGVLDAFLEEGFDPFDILIGTSAGAQNLAAYMCAAHGYAREVISGYTTRAEFFRPLHFARGGDLVDLDWYFEVLGQTLPLDTRTGQKRLGGRELLFCSTRARDYRPHYFRPADGDWLLGLKASSAIPLFYRAGVDWQGERFVDGGVADAIPVREAYRRGARTIVVVRTLPQHSRFSLQWARRLEGWIGRERLGDLLQIVEAHERCFNDAHDFIRRPPADARVIEIFPHRPLQSRVLGSTRAQLDQDYQLGRRCGRYFLQVLGPAVMTVAAQ</sequence>
<dbReference type="PROSITE" id="PS51635">
    <property type="entry name" value="PNPLA"/>
    <property type="match status" value="1"/>
</dbReference>
<evidence type="ECO:0000313" key="2">
    <source>
        <dbReference type="EMBL" id="ATG74175.1"/>
    </source>
</evidence>
<dbReference type="OrthoDB" id="9802424at2"/>
<dbReference type="CDD" id="cd07208">
    <property type="entry name" value="Pat_hypo_Ecoli_yjju_like"/>
    <property type="match status" value="1"/>
</dbReference>
<dbReference type="EMBL" id="CP012621">
    <property type="protein sequence ID" value="ATG74175.1"/>
    <property type="molecule type" value="Genomic_DNA"/>
</dbReference>
<evidence type="ECO:0000313" key="3">
    <source>
        <dbReference type="Proteomes" id="UP000217763"/>
    </source>
</evidence>
<organism evidence="2 3">
    <name type="scientific">Zobellella denitrificans</name>
    <dbReference type="NCBI Taxonomy" id="347534"/>
    <lineage>
        <taxon>Bacteria</taxon>
        <taxon>Pseudomonadati</taxon>
        <taxon>Pseudomonadota</taxon>
        <taxon>Gammaproteobacteria</taxon>
        <taxon>Aeromonadales</taxon>
        <taxon>Aeromonadaceae</taxon>
        <taxon>Zobellella</taxon>
    </lineage>
</organism>
<reference evidence="3" key="1">
    <citation type="submission" date="2015-09" db="EMBL/GenBank/DDBJ databases">
        <authorList>
            <person name="Shao Z."/>
            <person name="Wang L."/>
        </authorList>
    </citation>
    <scope>NUCLEOTIDE SEQUENCE [LARGE SCALE GENOMIC DNA]</scope>
    <source>
        <strain evidence="3">F13-1</strain>
    </source>
</reference>
<name>A0A231N315_9GAMM</name>
<dbReference type="PANTHER" id="PTHR14226">
    <property type="entry name" value="NEUROPATHY TARGET ESTERASE/SWISS CHEESE D.MELANOGASTER"/>
    <property type="match status" value="1"/>
</dbReference>
<dbReference type="GO" id="GO:0016787">
    <property type="term" value="F:hydrolase activity"/>
    <property type="evidence" value="ECO:0007669"/>
    <property type="project" value="UniProtKB-UniRule"/>
</dbReference>
<keyword evidence="1" id="KW-0378">Hydrolase</keyword>